<dbReference type="Pfam" id="PF05025">
    <property type="entry name" value="RbsD_FucU"/>
    <property type="match status" value="1"/>
</dbReference>
<dbReference type="SUPFAM" id="SSF102546">
    <property type="entry name" value="RbsD-like"/>
    <property type="match status" value="1"/>
</dbReference>
<evidence type="ECO:0000256" key="2">
    <source>
        <dbReference type="ARBA" id="ARBA00023235"/>
    </source>
</evidence>
<sequence length="135" mass="14562">MLTGIDPVLSGELLLHLDAMGHSDAVVVADAHFPAERLAQRLVVLPGLETPRVLAAIRSVLPLDDSPALDLMATPDGGELPVQLQLMKAAQVEASGTRFVDRFAFYDLAEQAYLVVRTGETRTYGNALLRKGVVR</sequence>
<dbReference type="InterPro" id="IPR007721">
    <property type="entry name" value="RbsD_FucU"/>
</dbReference>
<organism evidence="4 5">
    <name type="scientific">Gryllotalpicola daejeonensis</name>
    <dbReference type="NCBI Taxonomy" id="993087"/>
    <lineage>
        <taxon>Bacteria</taxon>
        <taxon>Bacillati</taxon>
        <taxon>Actinomycetota</taxon>
        <taxon>Actinomycetes</taxon>
        <taxon>Micrococcales</taxon>
        <taxon>Microbacteriaceae</taxon>
        <taxon>Gryllotalpicola</taxon>
    </lineage>
</organism>
<evidence type="ECO:0000256" key="3">
    <source>
        <dbReference type="ARBA" id="ARBA00036324"/>
    </source>
</evidence>
<reference evidence="4" key="1">
    <citation type="journal article" date="2014" name="Int. J. Syst. Evol. Microbiol.">
        <title>Complete genome of a new Firmicutes species belonging to the dominant human colonic microbiota ('Ruminococcus bicirculans') reveals two chromosomes and a selective capacity to utilize plant glucans.</title>
        <authorList>
            <consortium name="NISC Comparative Sequencing Program"/>
            <person name="Wegmann U."/>
            <person name="Louis P."/>
            <person name="Goesmann A."/>
            <person name="Henrissat B."/>
            <person name="Duncan S.H."/>
            <person name="Flint H.J."/>
        </authorList>
    </citation>
    <scope>NUCLEOTIDE SEQUENCE</scope>
    <source>
        <strain evidence="4">JCM 17590</strain>
    </source>
</reference>
<gene>
    <name evidence="4" type="primary">fucU</name>
    <name evidence="4" type="ORF">GCM10022286_20300</name>
</gene>
<name>A0ABP7ZKR2_9MICO</name>
<keyword evidence="5" id="KW-1185">Reference proteome</keyword>
<dbReference type="PANTHER" id="PTHR31690:SF4">
    <property type="entry name" value="FUCOSE MUTAROTASE"/>
    <property type="match status" value="1"/>
</dbReference>
<evidence type="ECO:0000313" key="5">
    <source>
        <dbReference type="Proteomes" id="UP001415169"/>
    </source>
</evidence>
<protein>
    <submittedName>
        <fullName evidence="4">L-fucose mutarotase</fullName>
    </submittedName>
</protein>
<keyword evidence="2" id="KW-0413">Isomerase</keyword>
<dbReference type="PANTHER" id="PTHR31690">
    <property type="entry name" value="FUCOSE MUTAROTASE"/>
    <property type="match status" value="1"/>
</dbReference>
<dbReference type="Gene3D" id="3.40.1650.10">
    <property type="entry name" value="RbsD-like domain"/>
    <property type="match status" value="1"/>
</dbReference>
<comment type="catalytic activity">
    <reaction evidence="3">
        <text>alpha-L-fucose = beta-L-fucose</text>
        <dbReference type="Rhea" id="RHEA:25580"/>
        <dbReference type="ChEBI" id="CHEBI:42548"/>
        <dbReference type="ChEBI" id="CHEBI:42589"/>
        <dbReference type="EC" id="5.1.3.29"/>
    </reaction>
</comment>
<dbReference type="InterPro" id="IPR023750">
    <property type="entry name" value="RbsD-like_sf"/>
</dbReference>
<comment type="catalytic activity">
    <reaction evidence="1">
        <text>beta-D-ribopyranose = beta-D-ribofuranose</text>
        <dbReference type="Rhea" id="RHEA:25432"/>
        <dbReference type="ChEBI" id="CHEBI:27476"/>
        <dbReference type="ChEBI" id="CHEBI:47002"/>
        <dbReference type="EC" id="5.4.99.62"/>
    </reaction>
</comment>
<evidence type="ECO:0000256" key="1">
    <source>
        <dbReference type="ARBA" id="ARBA00000223"/>
    </source>
</evidence>
<dbReference type="Proteomes" id="UP001415169">
    <property type="component" value="Unassembled WGS sequence"/>
</dbReference>
<comment type="caution">
    <text evidence="4">The sequence shown here is derived from an EMBL/GenBank/DDBJ whole genome shotgun (WGS) entry which is preliminary data.</text>
</comment>
<dbReference type="EMBL" id="BAABBV010000001">
    <property type="protein sequence ID" value="GAA4161938.1"/>
    <property type="molecule type" value="Genomic_DNA"/>
</dbReference>
<evidence type="ECO:0000313" key="4">
    <source>
        <dbReference type="EMBL" id="GAA4161938.1"/>
    </source>
</evidence>
<dbReference type="InterPro" id="IPR050443">
    <property type="entry name" value="RbsD/FucU_mutarotase"/>
</dbReference>
<dbReference type="RefSeq" id="WP_344791661.1">
    <property type="nucleotide sequence ID" value="NZ_BAABBV010000001.1"/>
</dbReference>
<proteinExistence type="predicted"/>
<reference evidence="4" key="2">
    <citation type="submission" date="2023-12" db="EMBL/GenBank/DDBJ databases">
        <authorList>
            <person name="Sun Q."/>
            <person name="Inoue M."/>
        </authorList>
    </citation>
    <scope>NUCLEOTIDE SEQUENCE</scope>
    <source>
        <strain evidence="4">JCM 17590</strain>
    </source>
</reference>
<accession>A0ABP7ZKR2</accession>